<evidence type="ECO:0000313" key="1">
    <source>
        <dbReference type="EMBL" id="ODM21336.1"/>
    </source>
</evidence>
<evidence type="ECO:0008006" key="3">
    <source>
        <dbReference type="Google" id="ProtNLM"/>
    </source>
</evidence>
<organism evidence="1 2">
    <name type="scientific">Aspergillus cristatus</name>
    <name type="common">Chinese Fuzhuan brick tea-fermentation fungus</name>
    <name type="synonym">Eurotium cristatum</name>
    <dbReference type="NCBI Taxonomy" id="573508"/>
    <lineage>
        <taxon>Eukaryota</taxon>
        <taxon>Fungi</taxon>
        <taxon>Dikarya</taxon>
        <taxon>Ascomycota</taxon>
        <taxon>Pezizomycotina</taxon>
        <taxon>Eurotiomycetes</taxon>
        <taxon>Eurotiomycetidae</taxon>
        <taxon>Eurotiales</taxon>
        <taxon>Aspergillaceae</taxon>
        <taxon>Aspergillus</taxon>
        <taxon>Aspergillus subgen. Aspergillus</taxon>
    </lineage>
</organism>
<sequence>MLSTLLLPLVSALPGHLYMRYPNSWWITPGDTLPIAETKPIPILQTTLLCTSPYLLLAIDPDVQYGTTSTIVLHWLQSLRADCQTGLLYEDPGSEQTAAYIPPQPPKRSHHRYIFLLFQQPDDYELPECYKHILPATKEARVGFDPKEFVEVLGLGSPLAGNWFYVENGGEPVASEVAPTTTSLKVACTSASARKEL</sequence>
<name>A0A1E3BLR1_ASPCR</name>
<dbReference type="PANTHER" id="PTHR11362:SF141">
    <property type="entry name" value="PHOSPHATIDYLETHANOLAMINE-BINDING PROTEIN"/>
    <property type="match status" value="1"/>
</dbReference>
<dbReference type="SUPFAM" id="SSF49777">
    <property type="entry name" value="PEBP-like"/>
    <property type="match status" value="1"/>
</dbReference>
<keyword evidence="2" id="KW-1185">Reference proteome</keyword>
<comment type="caution">
    <text evidence="1">The sequence shown here is derived from an EMBL/GenBank/DDBJ whole genome shotgun (WGS) entry which is preliminary data.</text>
</comment>
<dbReference type="Pfam" id="PF01161">
    <property type="entry name" value="PBP"/>
    <property type="match status" value="1"/>
</dbReference>
<dbReference type="InterPro" id="IPR035810">
    <property type="entry name" value="PEBP_euk"/>
</dbReference>
<dbReference type="InterPro" id="IPR008914">
    <property type="entry name" value="PEBP"/>
</dbReference>
<proteinExistence type="predicted"/>
<dbReference type="GO" id="GO:0030162">
    <property type="term" value="P:regulation of proteolysis"/>
    <property type="evidence" value="ECO:0007669"/>
    <property type="project" value="TreeGrafter"/>
</dbReference>
<dbReference type="AlphaFoldDB" id="A0A1E3BLR1"/>
<dbReference type="VEuPathDB" id="FungiDB:SI65_02179"/>
<dbReference type="PANTHER" id="PTHR11362">
    <property type="entry name" value="PHOSPHATIDYLETHANOLAMINE-BINDING PROTEIN"/>
    <property type="match status" value="1"/>
</dbReference>
<dbReference type="STRING" id="573508.A0A1E3BLR1"/>
<dbReference type="GO" id="GO:0046578">
    <property type="term" value="P:regulation of Ras protein signal transduction"/>
    <property type="evidence" value="ECO:0007669"/>
    <property type="project" value="TreeGrafter"/>
</dbReference>
<dbReference type="GO" id="GO:0030414">
    <property type="term" value="F:peptidase inhibitor activity"/>
    <property type="evidence" value="ECO:0007669"/>
    <property type="project" value="TreeGrafter"/>
</dbReference>
<gene>
    <name evidence="1" type="ORF">SI65_02179</name>
</gene>
<dbReference type="CDD" id="cd00866">
    <property type="entry name" value="PEBP_euk"/>
    <property type="match status" value="1"/>
</dbReference>
<dbReference type="Gene3D" id="3.90.280.10">
    <property type="entry name" value="PEBP-like"/>
    <property type="match status" value="1"/>
</dbReference>
<evidence type="ECO:0000313" key="2">
    <source>
        <dbReference type="Proteomes" id="UP000094569"/>
    </source>
</evidence>
<protein>
    <recommendedName>
        <fullName evidence="3">PEBP-like protein</fullName>
    </recommendedName>
</protein>
<accession>A0A1E3BLR1</accession>
<dbReference type="EMBL" id="JXNT01000002">
    <property type="protein sequence ID" value="ODM21336.1"/>
    <property type="molecule type" value="Genomic_DNA"/>
</dbReference>
<dbReference type="InterPro" id="IPR036610">
    <property type="entry name" value="PEBP-like_sf"/>
</dbReference>
<dbReference type="OrthoDB" id="440553at2759"/>
<reference evidence="1 2" key="1">
    <citation type="journal article" date="2016" name="BMC Genomics">
        <title>Comparative genomic and transcriptomic analyses of the Fuzhuan brick tea-fermentation fungus Aspergillus cristatus.</title>
        <authorList>
            <person name="Ge Y."/>
            <person name="Wang Y."/>
            <person name="Liu Y."/>
            <person name="Tan Y."/>
            <person name="Ren X."/>
            <person name="Zhang X."/>
            <person name="Hyde K.D."/>
            <person name="Liu Y."/>
            <person name="Liu Z."/>
        </authorList>
    </citation>
    <scope>NUCLEOTIDE SEQUENCE [LARGE SCALE GENOMIC DNA]</scope>
    <source>
        <strain evidence="1 2">GZAAS20.1005</strain>
    </source>
</reference>
<dbReference type="GO" id="GO:0005543">
    <property type="term" value="F:phospholipid binding"/>
    <property type="evidence" value="ECO:0007669"/>
    <property type="project" value="TreeGrafter"/>
</dbReference>
<dbReference type="Proteomes" id="UP000094569">
    <property type="component" value="Unassembled WGS sequence"/>
</dbReference>